<sequence>MSSPFSWADRVNVAVNTCLPCLQRTSSTDSLTNSRSNSVNTLSAAGLEVVPDDDLRRLLVESDSDALSLHSSIGISTTARARRKAAVKKANAGGGRGWGITVFGYHLFGRPPQPPIHLPTSPDDDDPLHDTPHSHHTTSHSNRPQRRNSITATGSITRTTTLHSTATFDSDAAPLDAETINSLSDATSAAALALAEEEERRAKEERRKRRREKREMKKIARALAAEASIGDEFEGFQGSGGTAAPSHWPAIPQAFMHEGTDELGSRTTEEDKAPSPTELLPHLAMKEDEDDEGADLDGMTYARRRRPPPSASQNGGSDSRSRTTTSTSTSHTRPTSSSKPSKKKSGSSKKSSRSKSTLSSNDSTSLASPTSPAFGFLPPHEAANTSIASVISPTTVEQGQGLFDYRDDGDEHRVLVSEYTPSKVKDRVVGGFPSIGFGVRAGAGATSGAFLANTDSVAQNNDEGDDSFDGTF</sequence>
<dbReference type="Proteomes" id="UP000559027">
    <property type="component" value="Unassembled WGS sequence"/>
</dbReference>
<feature type="compositionally biased region" description="Basic residues" evidence="1">
    <location>
        <begin position="134"/>
        <end position="146"/>
    </location>
</feature>
<comment type="caution">
    <text evidence="2">The sequence shown here is derived from an EMBL/GenBank/DDBJ whole genome shotgun (WGS) entry which is preliminary data.</text>
</comment>
<evidence type="ECO:0000313" key="3">
    <source>
        <dbReference type="Proteomes" id="UP000559027"/>
    </source>
</evidence>
<evidence type="ECO:0000313" key="2">
    <source>
        <dbReference type="EMBL" id="KAF5349211.1"/>
    </source>
</evidence>
<feature type="compositionally biased region" description="Low complexity" evidence="1">
    <location>
        <begin position="322"/>
        <end position="339"/>
    </location>
</feature>
<reference evidence="2 3" key="1">
    <citation type="journal article" date="2020" name="ISME J.">
        <title>Uncovering the hidden diversity of litter-decomposition mechanisms in mushroom-forming fungi.</title>
        <authorList>
            <person name="Floudas D."/>
            <person name="Bentzer J."/>
            <person name="Ahren D."/>
            <person name="Johansson T."/>
            <person name="Persson P."/>
            <person name="Tunlid A."/>
        </authorList>
    </citation>
    <scope>NUCLEOTIDE SEQUENCE [LARGE SCALE GENOMIC DNA]</scope>
    <source>
        <strain evidence="2 3">CBS 146.42</strain>
    </source>
</reference>
<feature type="region of interest" description="Disordered" evidence="1">
    <location>
        <begin position="262"/>
        <end position="380"/>
    </location>
</feature>
<feature type="region of interest" description="Disordered" evidence="1">
    <location>
        <begin position="111"/>
        <end position="155"/>
    </location>
</feature>
<name>A0A8H5FU43_9AGAR</name>
<protein>
    <submittedName>
        <fullName evidence="2">Uncharacterized protein</fullName>
    </submittedName>
</protein>
<proteinExistence type="predicted"/>
<feature type="compositionally biased region" description="Basic residues" evidence="1">
    <location>
        <begin position="340"/>
        <end position="353"/>
    </location>
</feature>
<feature type="region of interest" description="Disordered" evidence="1">
    <location>
        <begin position="197"/>
        <end position="216"/>
    </location>
</feature>
<evidence type="ECO:0000256" key="1">
    <source>
        <dbReference type="SAM" id="MobiDB-lite"/>
    </source>
</evidence>
<organism evidence="2 3">
    <name type="scientific">Leucocoprinus leucothites</name>
    <dbReference type="NCBI Taxonomy" id="201217"/>
    <lineage>
        <taxon>Eukaryota</taxon>
        <taxon>Fungi</taxon>
        <taxon>Dikarya</taxon>
        <taxon>Basidiomycota</taxon>
        <taxon>Agaricomycotina</taxon>
        <taxon>Agaricomycetes</taxon>
        <taxon>Agaricomycetidae</taxon>
        <taxon>Agaricales</taxon>
        <taxon>Agaricineae</taxon>
        <taxon>Agaricaceae</taxon>
        <taxon>Leucocoprinus</taxon>
    </lineage>
</organism>
<dbReference type="AlphaFoldDB" id="A0A8H5FU43"/>
<dbReference type="EMBL" id="JAACJO010000017">
    <property type="protein sequence ID" value="KAF5349211.1"/>
    <property type="molecule type" value="Genomic_DNA"/>
</dbReference>
<gene>
    <name evidence="2" type="ORF">D9756_009507</name>
</gene>
<feature type="compositionally biased region" description="Basic and acidic residues" evidence="1">
    <location>
        <begin position="262"/>
        <end position="273"/>
    </location>
</feature>
<accession>A0A8H5FU43</accession>
<dbReference type="OrthoDB" id="3255924at2759"/>
<keyword evidence="3" id="KW-1185">Reference proteome</keyword>
<feature type="compositionally biased region" description="Low complexity" evidence="1">
    <location>
        <begin position="354"/>
        <end position="371"/>
    </location>
</feature>